<dbReference type="SUPFAM" id="SSF46955">
    <property type="entry name" value="Putative DNA-binding domain"/>
    <property type="match status" value="1"/>
</dbReference>
<dbReference type="Pfam" id="PF12728">
    <property type="entry name" value="HTH_17"/>
    <property type="match status" value="1"/>
</dbReference>
<feature type="domain" description="Helix-turn-helix" evidence="1">
    <location>
        <begin position="9"/>
        <end position="57"/>
    </location>
</feature>
<comment type="caution">
    <text evidence="2">The sequence shown here is derived from an EMBL/GenBank/DDBJ whole genome shotgun (WGS) entry which is preliminary data.</text>
</comment>
<dbReference type="InterPro" id="IPR009061">
    <property type="entry name" value="DNA-bd_dom_put_sf"/>
</dbReference>
<dbReference type="RefSeq" id="WP_316987112.1">
    <property type="nucleotide sequence ID" value="NZ_JAVBID010000010.1"/>
</dbReference>
<protein>
    <submittedName>
        <fullName evidence="2">Helix-turn-helix domain-containing protein</fullName>
    </submittedName>
</protein>
<reference evidence="2 3" key="1">
    <citation type="submission" date="2023-08" db="EMBL/GenBank/DDBJ databases">
        <title>Genomic characterization of the C. tuberculostearicum species complex, a ubiquitous member of the human skin microbiome.</title>
        <authorList>
            <person name="Ahmed N."/>
            <person name="Deming C."/>
            <person name="Conlan S."/>
            <person name="Segre J."/>
        </authorList>
    </citation>
    <scope>NUCLEOTIDE SEQUENCE [LARGE SCALE GENOMIC DNA]</scope>
    <source>
        <strain evidence="2 3">CTNIH19</strain>
    </source>
</reference>
<name>A0ABU3W8Z7_9CORY</name>
<dbReference type="Proteomes" id="UP001185631">
    <property type="component" value="Unassembled WGS sequence"/>
</dbReference>
<proteinExistence type="predicted"/>
<organism evidence="2 3">
    <name type="scientific">Corynebacterium curieae</name>
    <dbReference type="NCBI Taxonomy" id="2913500"/>
    <lineage>
        <taxon>Bacteria</taxon>
        <taxon>Bacillati</taxon>
        <taxon>Actinomycetota</taxon>
        <taxon>Actinomycetes</taxon>
        <taxon>Mycobacteriales</taxon>
        <taxon>Corynebacteriaceae</taxon>
        <taxon>Corynebacterium</taxon>
    </lineage>
</organism>
<evidence type="ECO:0000313" key="3">
    <source>
        <dbReference type="Proteomes" id="UP001185631"/>
    </source>
</evidence>
<evidence type="ECO:0000259" key="1">
    <source>
        <dbReference type="Pfam" id="PF12728"/>
    </source>
</evidence>
<dbReference type="InterPro" id="IPR041657">
    <property type="entry name" value="HTH_17"/>
</dbReference>
<keyword evidence="3" id="KW-1185">Reference proteome</keyword>
<accession>A0ABU3W8Z7</accession>
<evidence type="ECO:0000313" key="2">
    <source>
        <dbReference type="EMBL" id="MDV2424529.1"/>
    </source>
</evidence>
<dbReference type="EMBL" id="JAVBID010000010">
    <property type="protein sequence ID" value="MDV2424529.1"/>
    <property type="molecule type" value="Genomic_DNA"/>
</dbReference>
<gene>
    <name evidence="2" type="ORF">RAE13_08930</name>
</gene>
<sequence>MLNLKQDAMTAKQVSEQIGLSVATLATWRSRGKGPEFIRIAGRIYYLNTAVQEWLDKEIAAV</sequence>